<dbReference type="InterPro" id="IPR001750">
    <property type="entry name" value="ND/Mrp_TM"/>
</dbReference>
<dbReference type="InterPro" id="IPR003918">
    <property type="entry name" value="NADH_UbQ_OxRdtase"/>
</dbReference>
<evidence type="ECO:0000256" key="6">
    <source>
        <dbReference type="ARBA" id="ARBA00022660"/>
    </source>
</evidence>
<keyword evidence="10 16" id="KW-1133">Transmembrane helix</keyword>
<gene>
    <name evidence="18" type="primary">ND4</name>
</gene>
<sequence length="424" mass="48590">MVFMLLFSMVALLFNNSWVSVFLVMLWVCMNTMLNLNQYFSYSVLYMFSYSSINNLLIFLSALLCVLSIISTPDNKKTFFLLSISFLLLFLYMVFSVSHVIMFYVFFEATLIPTLMLVSYWGYQPERLQAGSYMMLYTVCASLPLLFILLYNCMNQNNMMMFIPMKFYSSFMMILLVYLAFLVKLPMYSVHLWLPKAHVEASLAGSMLLAGILLKLGGYGLIQMNMVFDISGSKSTALLIIISFSFWGGFLAAFMSMKQIDMKSFVAYSSVSHMSLVILGILCDTTWGLFSSVITMFAHGFCSSALFCMTYFTYTKYYSRSIIHINGVISMYPKLSFLWFIFCCINMAAPPSLNLLGEMFIAPVVHSLSMIFLVLMGMMVFVSGFYNMYLYTIINHGSNSMYSIPSYPMKSYQMMSMFSHFLPM</sequence>
<dbReference type="GO" id="GO:0031966">
    <property type="term" value="C:mitochondrial membrane"/>
    <property type="evidence" value="ECO:0007669"/>
    <property type="project" value="UniProtKB-SubCell"/>
</dbReference>
<evidence type="ECO:0000256" key="7">
    <source>
        <dbReference type="ARBA" id="ARBA00022692"/>
    </source>
</evidence>
<name>A0A7D6ZUS0_9GAST</name>
<feature type="transmembrane region" description="Helical" evidence="16">
    <location>
        <begin position="234"/>
        <end position="254"/>
    </location>
</feature>
<evidence type="ECO:0000256" key="4">
    <source>
        <dbReference type="ARBA" id="ARBA00021006"/>
    </source>
</evidence>
<keyword evidence="8" id="KW-1278">Translocase</keyword>
<evidence type="ECO:0000313" key="18">
    <source>
        <dbReference type="EMBL" id="QLY89848.1"/>
    </source>
</evidence>
<evidence type="ECO:0000256" key="13">
    <source>
        <dbReference type="ARBA" id="ARBA00023128"/>
    </source>
</evidence>
<protein>
    <recommendedName>
        <fullName evidence="4 16">NADH-ubiquinone oxidoreductase chain 4</fullName>
        <ecNumber evidence="3 16">7.1.1.2</ecNumber>
    </recommendedName>
</protein>
<accession>A0A7D6ZUS0</accession>
<evidence type="ECO:0000256" key="3">
    <source>
        <dbReference type="ARBA" id="ARBA00012944"/>
    </source>
</evidence>
<dbReference type="PRINTS" id="PR01437">
    <property type="entry name" value="NUOXDRDTASE4"/>
</dbReference>
<keyword evidence="11 16" id="KW-0520">NAD</keyword>
<feature type="transmembrane region" description="Helical" evidence="16">
    <location>
        <begin position="133"/>
        <end position="151"/>
    </location>
</feature>
<dbReference type="EMBL" id="MT628577">
    <property type="protein sequence ID" value="QLY89848.1"/>
    <property type="molecule type" value="Genomic_DNA"/>
</dbReference>
<dbReference type="GO" id="GO:0042773">
    <property type="term" value="P:ATP synthesis coupled electron transport"/>
    <property type="evidence" value="ECO:0007669"/>
    <property type="project" value="InterPro"/>
</dbReference>
<feature type="transmembrane region" description="Helical" evidence="16">
    <location>
        <begin position="266"/>
        <end position="290"/>
    </location>
</feature>
<comment type="catalytic activity">
    <reaction evidence="15 16">
        <text>a ubiquinone + NADH + 5 H(+)(in) = a ubiquinol + NAD(+) + 4 H(+)(out)</text>
        <dbReference type="Rhea" id="RHEA:29091"/>
        <dbReference type="Rhea" id="RHEA-COMP:9565"/>
        <dbReference type="Rhea" id="RHEA-COMP:9566"/>
        <dbReference type="ChEBI" id="CHEBI:15378"/>
        <dbReference type="ChEBI" id="CHEBI:16389"/>
        <dbReference type="ChEBI" id="CHEBI:17976"/>
        <dbReference type="ChEBI" id="CHEBI:57540"/>
        <dbReference type="ChEBI" id="CHEBI:57945"/>
        <dbReference type="EC" id="7.1.1.2"/>
    </reaction>
</comment>
<evidence type="ECO:0000256" key="1">
    <source>
        <dbReference type="ARBA" id="ARBA00004225"/>
    </source>
</evidence>
<proteinExistence type="inferred from homology"/>
<evidence type="ECO:0000256" key="2">
    <source>
        <dbReference type="ARBA" id="ARBA00009025"/>
    </source>
</evidence>
<keyword evidence="9 16" id="KW-0249">Electron transport</keyword>
<reference evidence="18" key="1">
    <citation type="submission" date="2020-06" db="EMBL/GenBank/DDBJ databases">
        <title>DNAmark Project.</title>
        <authorList>
            <person name="Leerhoei F."/>
        </authorList>
    </citation>
    <scope>NUCLEOTIDE SEQUENCE</scope>
    <source>
        <strain evidence="18">DM1236</strain>
    </source>
</reference>
<feature type="transmembrane region" description="Helical" evidence="16">
    <location>
        <begin position="79"/>
        <end position="95"/>
    </location>
</feature>
<keyword evidence="13 16" id="KW-0496">Mitochondrion</keyword>
<dbReference type="GO" id="GO:0003954">
    <property type="term" value="F:NADH dehydrogenase activity"/>
    <property type="evidence" value="ECO:0007669"/>
    <property type="project" value="TreeGrafter"/>
</dbReference>
<dbReference type="GO" id="GO:0008137">
    <property type="term" value="F:NADH dehydrogenase (ubiquinone) activity"/>
    <property type="evidence" value="ECO:0007669"/>
    <property type="project" value="UniProtKB-UniRule"/>
</dbReference>
<geneLocation type="mitochondrion" evidence="18"/>
<feature type="transmembrane region" description="Helical" evidence="16">
    <location>
        <begin position="335"/>
        <end position="356"/>
    </location>
</feature>
<evidence type="ECO:0000256" key="10">
    <source>
        <dbReference type="ARBA" id="ARBA00022989"/>
    </source>
</evidence>
<evidence type="ECO:0000256" key="14">
    <source>
        <dbReference type="ARBA" id="ARBA00023136"/>
    </source>
</evidence>
<feature type="transmembrane region" description="Helical" evidence="16">
    <location>
        <begin position="43"/>
        <end position="67"/>
    </location>
</feature>
<dbReference type="GO" id="GO:0048039">
    <property type="term" value="F:ubiquinone binding"/>
    <property type="evidence" value="ECO:0007669"/>
    <property type="project" value="TreeGrafter"/>
</dbReference>
<feature type="transmembrane region" description="Helical" evidence="16">
    <location>
        <begin position="201"/>
        <end position="222"/>
    </location>
</feature>
<keyword evidence="12 16" id="KW-0830">Ubiquinone</keyword>
<evidence type="ECO:0000256" key="8">
    <source>
        <dbReference type="ARBA" id="ARBA00022967"/>
    </source>
</evidence>
<comment type="subcellular location">
    <subcellularLocation>
        <location evidence="1 16">Mitochondrion membrane</location>
        <topology evidence="1 16">Multi-pass membrane protein</topology>
    </subcellularLocation>
</comment>
<evidence type="ECO:0000256" key="12">
    <source>
        <dbReference type="ARBA" id="ARBA00023075"/>
    </source>
</evidence>
<feature type="transmembrane region" description="Helical" evidence="16">
    <location>
        <begin position="171"/>
        <end position="194"/>
    </location>
</feature>
<comment type="function">
    <text evidence="16">Core subunit of the mitochondrial membrane respiratory chain NADH dehydrogenase (Complex I) which catalyzes electron transfer from NADH through the respiratory chain, using ubiquinone as an electron acceptor. Essential for the catalytic activity and assembly of complex I.</text>
</comment>
<evidence type="ECO:0000256" key="15">
    <source>
        <dbReference type="ARBA" id="ARBA00049551"/>
    </source>
</evidence>
<evidence type="ECO:0000256" key="5">
    <source>
        <dbReference type="ARBA" id="ARBA00022448"/>
    </source>
</evidence>
<feature type="transmembrane region" description="Helical" evidence="16">
    <location>
        <begin position="101"/>
        <end position="121"/>
    </location>
</feature>
<dbReference type="AlphaFoldDB" id="A0A7D6ZUS0"/>
<feature type="transmembrane region" description="Helical" evidence="16">
    <location>
        <begin position="368"/>
        <end position="391"/>
    </location>
</feature>
<organism evidence="18">
    <name type="scientific">Gyraulus laevis</name>
    <dbReference type="NCBI Taxonomy" id="1201560"/>
    <lineage>
        <taxon>Eukaryota</taxon>
        <taxon>Metazoa</taxon>
        <taxon>Spiralia</taxon>
        <taxon>Lophotrochozoa</taxon>
        <taxon>Mollusca</taxon>
        <taxon>Gastropoda</taxon>
        <taxon>Heterobranchia</taxon>
        <taxon>Euthyneura</taxon>
        <taxon>Panpulmonata</taxon>
        <taxon>Hygrophila</taxon>
        <taxon>Lymnaeoidea</taxon>
        <taxon>Planorbidae</taxon>
        <taxon>Gyraulus</taxon>
    </lineage>
</organism>
<dbReference type="EC" id="7.1.1.2" evidence="3 16"/>
<feature type="transmembrane region" description="Helical" evidence="16">
    <location>
        <begin position="296"/>
        <end position="314"/>
    </location>
</feature>
<feature type="domain" description="NADH:quinone oxidoreductase/Mrp antiporter transmembrane" evidence="17">
    <location>
        <begin position="99"/>
        <end position="379"/>
    </location>
</feature>
<evidence type="ECO:0000256" key="11">
    <source>
        <dbReference type="ARBA" id="ARBA00023027"/>
    </source>
</evidence>
<keyword evidence="14 16" id="KW-0472">Membrane</keyword>
<comment type="similarity">
    <text evidence="2 16">Belongs to the complex I subunit 4 family.</text>
</comment>
<evidence type="ECO:0000259" key="17">
    <source>
        <dbReference type="Pfam" id="PF00361"/>
    </source>
</evidence>
<keyword evidence="7 16" id="KW-0812">Transmembrane</keyword>
<dbReference type="GO" id="GO:0015990">
    <property type="term" value="P:electron transport coupled proton transport"/>
    <property type="evidence" value="ECO:0007669"/>
    <property type="project" value="TreeGrafter"/>
</dbReference>
<keyword evidence="5 16" id="KW-0813">Transport</keyword>
<evidence type="ECO:0000256" key="9">
    <source>
        <dbReference type="ARBA" id="ARBA00022982"/>
    </source>
</evidence>
<dbReference type="PANTHER" id="PTHR43507">
    <property type="entry name" value="NADH-UBIQUINONE OXIDOREDUCTASE CHAIN 4"/>
    <property type="match status" value="1"/>
</dbReference>
<evidence type="ECO:0000256" key="16">
    <source>
        <dbReference type="RuleBase" id="RU003297"/>
    </source>
</evidence>
<dbReference type="PANTHER" id="PTHR43507:SF20">
    <property type="entry name" value="NADH-UBIQUINONE OXIDOREDUCTASE CHAIN 4"/>
    <property type="match status" value="1"/>
</dbReference>
<keyword evidence="6 16" id="KW-0679">Respiratory chain</keyword>
<dbReference type="Pfam" id="PF00361">
    <property type="entry name" value="Proton_antipo_M"/>
    <property type="match status" value="1"/>
</dbReference>